<keyword evidence="2" id="KW-1185">Reference proteome</keyword>
<reference evidence="1 2" key="1">
    <citation type="submission" date="2018-07" db="EMBL/GenBank/DDBJ databases">
        <title>Genome sequences of Haloplanus salinus JCM 18368T.</title>
        <authorList>
            <person name="Kim Y.B."/>
            <person name="Roh S.W."/>
        </authorList>
    </citation>
    <scope>NUCLEOTIDE SEQUENCE [LARGE SCALE GENOMIC DNA]</scope>
    <source>
        <strain evidence="1 2">JCM 18368</strain>
    </source>
</reference>
<dbReference type="AlphaFoldDB" id="A0A368NCG5"/>
<sequence>MATTLYNNFKELLLNGGIDLDTDTIRALIIDDTTAYTPNIDTHVYVDDVTAVASEMSGTGYTRKTLNVTVSQDNTNDQGVADADDLSYTGLNAGTIQGVLVYKEVTTDADSPVIGWYESGDFPLPTNGGDVTLTINAAGMLTLG</sequence>
<evidence type="ECO:0000313" key="1">
    <source>
        <dbReference type="EMBL" id="RCU47916.1"/>
    </source>
</evidence>
<name>A0A368NCG5_9EURY</name>
<organism evidence="1 2">
    <name type="scientific">Haloplanus salinus</name>
    <dbReference type="NCBI Taxonomy" id="1126245"/>
    <lineage>
        <taxon>Archaea</taxon>
        <taxon>Methanobacteriati</taxon>
        <taxon>Methanobacteriota</taxon>
        <taxon>Stenosarchaea group</taxon>
        <taxon>Halobacteria</taxon>
        <taxon>Halobacteriales</taxon>
        <taxon>Haloferacaceae</taxon>
        <taxon>Haloplanus</taxon>
    </lineage>
</organism>
<dbReference type="Proteomes" id="UP000252189">
    <property type="component" value="Unassembled WGS sequence"/>
</dbReference>
<evidence type="ECO:0000313" key="2">
    <source>
        <dbReference type="Proteomes" id="UP000252189"/>
    </source>
</evidence>
<protein>
    <submittedName>
        <fullName evidence="1">Uncharacterized protein</fullName>
    </submittedName>
</protein>
<gene>
    <name evidence="1" type="ORF">DU504_11800</name>
</gene>
<comment type="caution">
    <text evidence="1">The sequence shown here is derived from an EMBL/GenBank/DDBJ whole genome shotgun (WGS) entry which is preliminary data.</text>
</comment>
<dbReference type="EMBL" id="QPHM01000001">
    <property type="protein sequence ID" value="RCU47916.1"/>
    <property type="molecule type" value="Genomic_DNA"/>
</dbReference>
<proteinExistence type="predicted"/>
<accession>A0A368NCG5</accession>